<evidence type="ECO:0000313" key="3">
    <source>
        <dbReference type="EMBL" id="KAF8464178.1"/>
    </source>
</evidence>
<dbReference type="EMBL" id="WHVB01000059">
    <property type="protein sequence ID" value="KAF8463969.1"/>
    <property type="molecule type" value="Genomic_DNA"/>
</dbReference>
<evidence type="ECO:0000313" key="4">
    <source>
        <dbReference type="Proteomes" id="UP000759537"/>
    </source>
</evidence>
<feature type="transmembrane region" description="Helical" evidence="1">
    <location>
        <begin position="130"/>
        <end position="156"/>
    </location>
</feature>
<feature type="transmembrane region" description="Helical" evidence="1">
    <location>
        <begin position="176"/>
        <end position="198"/>
    </location>
</feature>
<gene>
    <name evidence="3" type="ORF">DFH94DRAFT_397543</name>
    <name evidence="2" type="ORF">DFH94DRAFT_786010</name>
</gene>
<dbReference type="EMBL" id="WHVB01000058">
    <property type="protein sequence ID" value="KAF8464178.1"/>
    <property type="molecule type" value="Genomic_DNA"/>
</dbReference>
<keyword evidence="1" id="KW-0472">Membrane</keyword>
<keyword evidence="4" id="KW-1185">Reference proteome</keyword>
<evidence type="ECO:0000313" key="2">
    <source>
        <dbReference type="EMBL" id="KAF8463969.1"/>
    </source>
</evidence>
<accession>A0A9P5JVR9</accession>
<keyword evidence="1" id="KW-1133">Transmembrane helix</keyword>
<name>A0A9P5JVR9_9AGAM</name>
<evidence type="ECO:0000256" key="1">
    <source>
        <dbReference type="SAM" id="Phobius"/>
    </source>
</evidence>
<feature type="transmembrane region" description="Helical" evidence="1">
    <location>
        <begin position="54"/>
        <end position="74"/>
    </location>
</feature>
<protein>
    <submittedName>
        <fullName evidence="3">Uncharacterized protein</fullName>
    </submittedName>
</protein>
<reference evidence="3" key="1">
    <citation type="submission" date="2019-10" db="EMBL/GenBank/DDBJ databases">
        <authorList>
            <consortium name="DOE Joint Genome Institute"/>
            <person name="Kuo A."/>
            <person name="Miyauchi S."/>
            <person name="Kiss E."/>
            <person name="Drula E."/>
            <person name="Kohler A."/>
            <person name="Sanchez-Garcia M."/>
            <person name="Andreopoulos B."/>
            <person name="Barry K.W."/>
            <person name="Bonito G."/>
            <person name="Buee M."/>
            <person name="Carver A."/>
            <person name="Chen C."/>
            <person name="Cichocki N."/>
            <person name="Clum A."/>
            <person name="Culley D."/>
            <person name="Crous P.W."/>
            <person name="Fauchery L."/>
            <person name="Girlanda M."/>
            <person name="Hayes R."/>
            <person name="Keri Z."/>
            <person name="LaButti K."/>
            <person name="Lipzen A."/>
            <person name="Lombard V."/>
            <person name="Magnuson J."/>
            <person name="Maillard F."/>
            <person name="Morin E."/>
            <person name="Murat C."/>
            <person name="Nolan M."/>
            <person name="Ohm R."/>
            <person name="Pangilinan J."/>
            <person name="Pereira M."/>
            <person name="Perotto S."/>
            <person name="Peter M."/>
            <person name="Riley R."/>
            <person name="Sitrit Y."/>
            <person name="Stielow B."/>
            <person name="Szollosi G."/>
            <person name="Zifcakova L."/>
            <person name="Stursova M."/>
            <person name="Spatafora J.W."/>
            <person name="Tedersoo L."/>
            <person name="Vaario L.-M."/>
            <person name="Yamada A."/>
            <person name="Yan M."/>
            <person name="Wang P."/>
            <person name="Xu J."/>
            <person name="Bruns T."/>
            <person name="Baldrian P."/>
            <person name="Vilgalys R."/>
            <person name="Henrissat B."/>
            <person name="Grigoriev I.V."/>
            <person name="Hibbett D."/>
            <person name="Nagy L.G."/>
            <person name="Martin F.M."/>
        </authorList>
    </citation>
    <scope>NUCLEOTIDE SEQUENCE</scope>
    <source>
        <strain evidence="3">Prilba</strain>
    </source>
</reference>
<sequence>MSVQLSPDVEHGPVRPVNTRSATVRTFATSTTSASRNTIAKTKFTAMVFESVPFIYNILSCIFHWIILAGFLVLPTSFPNLQKLAENTGKIDNVFKDARNIPVLVIGLVCCGIGAIGLLILWLRWSHNYLWLLSSIFVPGMFSGLSGVISTFVNLYGAQNSCDGTTDKVHYGATTIATIATTGGCAAICGFLTVVYTIRKFFVVRHHHRENSILHSQDGSVGDSEK</sequence>
<proteinExistence type="predicted"/>
<organism evidence="3 4">
    <name type="scientific">Russula ochroleuca</name>
    <dbReference type="NCBI Taxonomy" id="152965"/>
    <lineage>
        <taxon>Eukaryota</taxon>
        <taxon>Fungi</taxon>
        <taxon>Dikarya</taxon>
        <taxon>Basidiomycota</taxon>
        <taxon>Agaricomycotina</taxon>
        <taxon>Agaricomycetes</taxon>
        <taxon>Russulales</taxon>
        <taxon>Russulaceae</taxon>
        <taxon>Russula</taxon>
    </lineage>
</organism>
<comment type="caution">
    <text evidence="3">The sequence shown here is derived from an EMBL/GenBank/DDBJ whole genome shotgun (WGS) entry which is preliminary data.</text>
</comment>
<feature type="transmembrane region" description="Helical" evidence="1">
    <location>
        <begin position="101"/>
        <end position="123"/>
    </location>
</feature>
<dbReference type="Proteomes" id="UP000759537">
    <property type="component" value="Unassembled WGS sequence"/>
</dbReference>
<reference evidence="3" key="2">
    <citation type="journal article" date="2020" name="Nat. Commun.">
        <title>Large-scale genome sequencing of mycorrhizal fungi provides insights into the early evolution of symbiotic traits.</title>
        <authorList>
            <person name="Miyauchi S."/>
            <person name="Kiss E."/>
            <person name="Kuo A."/>
            <person name="Drula E."/>
            <person name="Kohler A."/>
            <person name="Sanchez-Garcia M."/>
            <person name="Morin E."/>
            <person name="Andreopoulos B."/>
            <person name="Barry K.W."/>
            <person name="Bonito G."/>
            <person name="Buee M."/>
            <person name="Carver A."/>
            <person name="Chen C."/>
            <person name="Cichocki N."/>
            <person name="Clum A."/>
            <person name="Culley D."/>
            <person name="Crous P.W."/>
            <person name="Fauchery L."/>
            <person name="Girlanda M."/>
            <person name="Hayes R.D."/>
            <person name="Keri Z."/>
            <person name="LaButti K."/>
            <person name="Lipzen A."/>
            <person name="Lombard V."/>
            <person name="Magnuson J."/>
            <person name="Maillard F."/>
            <person name="Murat C."/>
            <person name="Nolan M."/>
            <person name="Ohm R.A."/>
            <person name="Pangilinan J."/>
            <person name="Pereira M.F."/>
            <person name="Perotto S."/>
            <person name="Peter M."/>
            <person name="Pfister S."/>
            <person name="Riley R."/>
            <person name="Sitrit Y."/>
            <person name="Stielow J.B."/>
            <person name="Szollosi G."/>
            <person name="Zifcakova L."/>
            <person name="Stursova M."/>
            <person name="Spatafora J.W."/>
            <person name="Tedersoo L."/>
            <person name="Vaario L.M."/>
            <person name="Yamada A."/>
            <person name="Yan M."/>
            <person name="Wang P."/>
            <person name="Xu J."/>
            <person name="Bruns T."/>
            <person name="Baldrian P."/>
            <person name="Vilgalys R."/>
            <person name="Dunand C."/>
            <person name="Henrissat B."/>
            <person name="Grigoriev I.V."/>
            <person name="Hibbett D."/>
            <person name="Nagy L.G."/>
            <person name="Martin F.M."/>
        </authorList>
    </citation>
    <scope>NUCLEOTIDE SEQUENCE</scope>
    <source>
        <strain evidence="3">Prilba</strain>
    </source>
</reference>
<keyword evidence="1" id="KW-0812">Transmembrane</keyword>
<dbReference type="AlphaFoldDB" id="A0A9P5JVR9"/>
<dbReference type="OrthoDB" id="3254104at2759"/>